<feature type="signal peptide" evidence="2">
    <location>
        <begin position="1"/>
        <end position="23"/>
    </location>
</feature>
<feature type="chain" id="PRO_5012792271" evidence="2">
    <location>
        <begin position="24"/>
        <end position="374"/>
    </location>
</feature>
<dbReference type="Proteomes" id="UP000182544">
    <property type="component" value="Unassembled WGS sequence"/>
</dbReference>
<keyword evidence="4" id="KW-1185">Reference proteome</keyword>
<evidence type="ECO:0000256" key="1">
    <source>
        <dbReference type="SAM" id="Coils"/>
    </source>
</evidence>
<dbReference type="STRING" id="369401.SAMN05428642_1113"/>
<dbReference type="RefSeq" id="WP_072403761.1">
    <property type="nucleotide sequence ID" value="NZ_FPKV01000011.1"/>
</dbReference>
<feature type="coiled-coil region" evidence="1">
    <location>
        <begin position="187"/>
        <end position="226"/>
    </location>
</feature>
<organism evidence="3 4">
    <name type="scientific">Flaviramulus basaltis</name>
    <dbReference type="NCBI Taxonomy" id="369401"/>
    <lineage>
        <taxon>Bacteria</taxon>
        <taxon>Pseudomonadati</taxon>
        <taxon>Bacteroidota</taxon>
        <taxon>Flavobacteriia</taxon>
        <taxon>Flavobacteriales</taxon>
        <taxon>Flavobacteriaceae</taxon>
        <taxon>Flaviramulus</taxon>
    </lineage>
</organism>
<reference evidence="3 4" key="1">
    <citation type="submission" date="2016-10" db="EMBL/GenBank/DDBJ databases">
        <authorList>
            <person name="de Groot N.N."/>
        </authorList>
    </citation>
    <scope>NUCLEOTIDE SEQUENCE [LARGE SCALE GENOMIC DNA]</scope>
    <source>
        <strain evidence="3 4">DSM 18180</strain>
    </source>
</reference>
<gene>
    <name evidence="3" type="ORF">SAMN05428642_1113</name>
</gene>
<dbReference type="AlphaFoldDB" id="A0A1K2ISF6"/>
<evidence type="ECO:0000313" key="3">
    <source>
        <dbReference type="EMBL" id="SFZ95186.1"/>
    </source>
</evidence>
<evidence type="ECO:0000256" key="2">
    <source>
        <dbReference type="SAM" id="SignalP"/>
    </source>
</evidence>
<dbReference type="OrthoDB" id="1401519at2"/>
<keyword evidence="1" id="KW-0175">Coiled coil</keyword>
<name>A0A1K2ISF6_9FLAO</name>
<proteinExistence type="predicted"/>
<keyword evidence="2" id="KW-0732">Signal</keyword>
<protein>
    <submittedName>
        <fullName evidence="3">Uncharacterized protein</fullName>
    </submittedName>
</protein>
<sequence>MNYNFKLITLTLFLLFSIQNVRAQKCDVLERWTRVVSEEFPNIDYNKTNSKFRQRIIFNLFSDEYFIPYFKKPYDMVGDIMSQTMWKRFNKCDNETTITWQAESSFLNSTFFNYYKLKKTVIEGRKLIEEFTVMKKEILNGDISKIDVDNYLNQINKKFNILFPSKIEPLIKILETEIEKRKVNSINQNYDNLLNELNDVFKLAELENFKSKNASLVSKLNSTQKNNLHQLIWDRQSLLANREIEPIYQSQKNKKYSEYSDLKIIDAESSKFFKTYIDYGLGIEFFEKTITLFKKQHLELLILNENEILKRINKSRTKEQFEYIKSEYLEFEHKAKYIYYDHFDDTLDKRRCLEFEERLLKEISKRKKELGIRE</sequence>
<evidence type="ECO:0000313" key="4">
    <source>
        <dbReference type="Proteomes" id="UP000182544"/>
    </source>
</evidence>
<accession>A0A1K2ISF6</accession>
<dbReference type="EMBL" id="FPKV01000011">
    <property type="protein sequence ID" value="SFZ95186.1"/>
    <property type="molecule type" value="Genomic_DNA"/>
</dbReference>